<evidence type="ECO:0000313" key="6">
    <source>
        <dbReference type="Proteomes" id="UP000183315"/>
    </source>
</evidence>
<dbReference type="eggNOG" id="COG0438">
    <property type="taxonomic scope" value="Bacteria"/>
</dbReference>
<feature type="domain" description="Glycosyltransferase subfamily 4-like N-terminal" evidence="4">
    <location>
        <begin position="14"/>
        <end position="145"/>
    </location>
</feature>
<dbReference type="GO" id="GO:0016757">
    <property type="term" value="F:glycosyltransferase activity"/>
    <property type="evidence" value="ECO:0007669"/>
    <property type="project" value="UniProtKB-KW"/>
</dbReference>
<dbReference type="STRING" id="1043493.SAMN05421637_1713"/>
<name>A0A1H6YHN0_9MICO</name>
<sequence>MRVLLVTHRFAPDVGGIERMSELLATQFAEQGHTVTVVTHSTARDVDDAAFGFTMLRRPTPSALLRAHRDADVVFHNNICLQFIWPLLLARRPLVIAVRTWISRMDGRVSARDVLKQKVLARAHVISISAAIAEHLSTASTVIPNSYRDDVFFDTTPVAERRRTFAFVGRLVSDKGADLAIETIARLVAEGRPADLTVIGDGPEREALETLAIDLGIETQVRFTGELTGPEVCGELNAHRFVLVPSRWAEPFGVVALEAMACGCVPVVTRDGGLGEAAGAAGIVVPNGDLDALADAARQLVCDADEASALRAAIPSALSGRRSSDMGRRYLDVIERAAAGLPVR</sequence>
<organism evidence="5 6">
    <name type="scientific">Demequina mangrovi</name>
    <dbReference type="NCBI Taxonomy" id="1043493"/>
    <lineage>
        <taxon>Bacteria</taxon>
        <taxon>Bacillati</taxon>
        <taxon>Actinomycetota</taxon>
        <taxon>Actinomycetes</taxon>
        <taxon>Micrococcales</taxon>
        <taxon>Demequinaceae</taxon>
        <taxon>Demequina</taxon>
    </lineage>
</organism>
<evidence type="ECO:0000256" key="2">
    <source>
        <dbReference type="ARBA" id="ARBA00022679"/>
    </source>
</evidence>
<reference evidence="6" key="1">
    <citation type="submission" date="2016-10" db="EMBL/GenBank/DDBJ databases">
        <authorList>
            <person name="Varghese N."/>
        </authorList>
    </citation>
    <scope>NUCLEOTIDE SEQUENCE [LARGE SCALE GENOMIC DNA]</scope>
    <source>
        <strain evidence="6">DSM 24868</strain>
    </source>
</reference>
<dbReference type="RefSeq" id="WP_042213607.1">
    <property type="nucleotide sequence ID" value="NZ_BBLU01000004.1"/>
</dbReference>
<dbReference type="Pfam" id="PF00534">
    <property type="entry name" value="Glycos_transf_1"/>
    <property type="match status" value="1"/>
</dbReference>
<evidence type="ECO:0000259" key="4">
    <source>
        <dbReference type="Pfam" id="PF13439"/>
    </source>
</evidence>
<evidence type="ECO:0000313" key="5">
    <source>
        <dbReference type="EMBL" id="SEJ39916.1"/>
    </source>
</evidence>
<dbReference type="AlphaFoldDB" id="A0A1H6YHN0"/>
<dbReference type="InterPro" id="IPR028098">
    <property type="entry name" value="Glyco_trans_4-like_N"/>
</dbReference>
<accession>A0A1H6YHN0</accession>
<evidence type="ECO:0000256" key="1">
    <source>
        <dbReference type="ARBA" id="ARBA00022676"/>
    </source>
</evidence>
<dbReference type="PANTHER" id="PTHR12526:SF510">
    <property type="entry name" value="D-INOSITOL 3-PHOSPHATE GLYCOSYLTRANSFERASE"/>
    <property type="match status" value="1"/>
</dbReference>
<dbReference type="OrthoDB" id="8878585at2"/>
<dbReference type="EMBL" id="FNZI01000003">
    <property type="protein sequence ID" value="SEJ39916.1"/>
    <property type="molecule type" value="Genomic_DNA"/>
</dbReference>
<dbReference type="CDD" id="cd03801">
    <property type="entry name" value="GT4_PimA-like"/>
    <property type="match status" value="1"/>
</dbReference>
<dbReference type="SUPFAM" id="SSF53756">
    <property type="entry name" value="UDP-Glycosyltransferase/glycogen phosphorylase"/>
    <property type="match status" value="1"/>
</dbReference>
<evidence type="ECO:0000259" key="3">
    <source>
        <dbReference type="Pfam" id="PF00534"/>
    </source>
</evidence>
<keyword evidence="6" id="KW-1185">Reference proteome</keyword>
<dbReference type="PANTHER" id="PTHR12526">
    <property type="entry name" value="GLYCOSYLTRANSFERASE"/>
    <property type="match status" value="1"/>
</dbReference>
<feature type="domain" description="Glycosyl transferase family 1" evidence="3">
    <location>
        <begin position="156"/>
        <end position="311"/>
    </location>
</feature>
<dbReference type="Gene3D" id="3.40.50.2000">
    <property type="entry name" value="Glycogen Phosphorylase B"/>
    <property type="match status" value="2"/>
</dbReference>
<dbReference type="Pfam" id="PF13439">
    <property type="entry name" value="Glyco_transf_4"/>
    <property type="match status" value="1"/>
</dbReference>
<dbReference type="Proteomes" id="UP000183315">
    <property type="component" value="Unassembled WGS sequence"/>
</dbReference>
<dbReference type="InterPro" id="IPR001296">
    <property type="entry name" value="Glyco_trans_1"/>
</dbReference>
<keyword evidence="1" id="KW-0328">Glycosyltransferase</keyword>
<proteinExistence type="predicted"/>
<keyword evidence="2 5" id="KW-0808">Transferase</keyword>
<gene>
    <name evidence="5" type="ORF">SAMN05421637_1713</name>
</gene>
<protein>
    <submittedName>
        <fullName evidence="5">Glycosyltransferase involved in cell wall bisynthesis</fullName>
    </submittedName>
</protein>